<dbReference type="GO" id="GO:0061630">
    <property type="term" value="F:ubiquitin protein ligase activity"/>
    <property type="evidence" value="ECO:0007669"/>
    <property type="project" value="UniProtKB-EC"/>
</dbReference>
<protein>
    <recommendedName>
        <fullName evidence="4">RING-type E3 ubiquitin transferase</fullName>
        <ecNumber evidence="4">2.3.2.27</ecNumber>
    </recommendedName>
</protein>
<keyword evidence="11" id="KW-0802">TPR repeat</keyword>
<feature type="repeat" description="TPR" evidence="11">
    <location>
        <begin position="522"/>
        <end position="555"/>
    </location>
</feature>
<evidence type="ECO:0000256" key="6">
    <source>
        <dbReference type="ARBA" id="ARBA00022679"/>
    </source>
</evidence>
<dbReference type="InterPro" id="IPR013083">
    <property type="entry name" value="Znf_RING/FYVE/PHD"/>
</dbReference>
<evidence type="ECO:0000256" key="8">
    <source>
        <dbReference type="ARBA" id="ARBA00022771"/>
    </source>
</evidence>
<dbReference type="EC" id="2.3.2.27" evidence="4"/>
<keyword evidence="12" id="KW-0175">Coiled coil</keyword>
<feature type="compositionally biased region" description="Basic residues" evidence="13">
    <location>
        <begin position="974"/>
        <end position="984"/>
    </location>
</feature>
<dbReference type="GO" id="GO:0005737">
    <property type="term" value="C:cytoplasm"/>
    <property type="evidence" value="ECO:0007669"/>
    <property type="project" value="UniProtKB-SubCell"/>
</dbReference>
<dbReference type="SMART" id="SM00028">
    <property type="entry name" value="TPR"/>
    <property type="match status" value="5"/>
</dbReference>
<dbReference type="SUPFAM" id="SSF57850">
    <property type="entry name" value="RING/U-box"/>
    <property type="match status" value="1"/>
</dbReference>
<keyword evidence="6" id="KW-0808">Transferase</keyword>
<feature type="region of interest" description="Disordered" evidence="13">
    <location>
        <begin position="718"/>
        <end position="759"/>
    </location>
</feature>
<comment type="subcellular location">
    <subcellularLocation>
        <location evidence="2">Cytoplasm</location>
    </subcellularLocation>
</comment>
<keyword evidence="16" id="KW-1185">Reference proteome</keyword>
<proteinExistence type="predicted"/>
<feature type="compositionally biased region" description="Basic and acidic residues" evidence="13">
    <location>
        <begin position="391"/>
        <end position="412"/>
    </location>
</feature>
<dbReference type="OrthoDB" id="8062037at2759"/>
<reference evidence="15" key="2">
    <citation type="submission" date="2025-09" db="UniProtKB">
        <authorList>
            <consortium name="Ensembl"/>
        </authorList>
    </citation>
    <scope>IDENTIFICATION</scope>
</reference>
<dbReference type="SMART" id="SM00184">
    <property type="entry name" value="RING"/>
    <property type="match status" value="1"/>
</dbReference>
<evidence type="ECO:0000256" key="7">
    <source>
        <dbReference type="ARBA" id="ARBA00022723"/>
    </source>
</evidence>
<dbReference type="Pfam" id="PF13639">
    <property type="entry name" value="zf-RING_2"/>
    <property type="match status" value="1"/>
</dbReference>
<feature type="region of interest" description="Disordered" evidence="13">
    <location>
        <begin position="1549"/>
        <end position="1605"/>
    </location>
</feature>
<dbReference type="GO" id="GO:0016567">
    <property type="term" value="P:protein ubiquitination"/>
    <property type="evidence" value="ECO:0007669"/>
    <property type="project" value="UniProtKB-UniPathway"/>
</dbReference>
<evidence type="ECO:0000313" key="15">
    <source>
        <dbReference type="Ensembl" id="ENSPKIP00000035313.1"/>
    </source>
</evidence>
<dbReference type="Pfam" id="PF24905">
    <property type="entry name" value="TTC3_9th"/>
    <property type="match status" value="1"/>
</dbReference>
<dbReference type="InterPro" id="IPR043866">
    <property type="entry name" value="TTC3/DZIP3_dom"/>
</dbReference>
<dbReference type="PANTHER" id="PTHR17550:SF4">
    <property type="entry name" value="E3 UBIQUITIN-PROTEIN LIGASE TTC3"/>
    <property type="match status" value="1"/>
</dbReference>
<keyword evidence="7" id="KW-0479">Metal-binding</keyword>
<dbReference type="InterPro" id="IPR001841">
    <property type="entry name" value="Znf_RING"/>
</dbReference>
<dbReference type="GO" id="GO:0008270">
    <property type="term" value="F:zinc ion binding"/>
    <property type="evidence" value="ECO:0007669"/>
    <property type="project" value="UniProtKB-KW"/>
</dbReference>
<dbReference type="Proteomes" id="UP000261540">
    <property type="component" value="Unplaced"/>
</dbReference>
<dbReference type="Pfam" id="PF19179">
    <property type="entry name" value="TTC3_DZIP3_dom"/>
    <property type="match status" value="1"/>
</dbReference>
<feature type="compositionally biased region" description="Basic and acidic residues" evidence="13">
    <location>
        <begin position="327"/>
        <end position="353"/>
    </location>
</feature>
<dbReference type="Gene3D" id="3.30.40.10">
    <property type="entry name" value="Zinc/RING finger domain, C3HC4 (zinc finger)"/>
    <property type="match status" value="1"/>
</dbReference>
<dbReference type="STRING" id="1676925.ENSPKIP00000035313"/>
<keyword evidence="5" id="KW-0963">Cytoplasm</keyword>
<dbReference type="InterPro" id="IPR056871">
    <property type="entry name" value="WH_TTC3"/>
</dbReference>
<dbReference type="Pfam" id="PF13181">
    <property type="entry name" value="TPR_8"/>
    <property type="match status" value="1"/>
</dbReference>
<feature type="region of interest" description="Disordered" evidence="13">
    <location>
        <begin position="967"/>
        <end position="988"/>
    </location>
</feature>
<dbReference type="InterPro" id="IPR056870">
    <property type="entry name" value="TTC3/DZIP3/RBM44-like_helical"/>
</dbReference>
<dbReference type="SUPFAM" id="SSF48452">
    <property type="entry name" value="TPR-like"/>
    <property type="match status" value="2"/>
</dbReference>
<dbReference type="PROSITE" id="PS50005">
    <property type="entry name" value="TPR"/>
    <property type="match status" value="2"/>
</dbReference>
<evidence type="ECO:0000256" key="13">
    <source>
        <dbReference type="SAM" id="MobiDB-lite"/>
    </source>
</evidence>
<comment type="catalytic activity">
    <reaction evidence="1">
        <text>S-ubiquitinyl-[E2 ubiquitin-conjugating enzyme]-L-cysteine + [acceptor protein]-L-lysine = [E2 ubiquitin-conjugating enzyme]-L-cysteine + N(6)-ubiquitinyl-[acceptor protein]-L-lysine.</text>
        <dbReference type="EC" id="2.3.2.27"/>
    </reaction>
</comment>
<dbReference type="Ensembl" id="ENSPKIT00000016242.1">
    <property type="protein sequence ID" value="ENSPKIP00000035313.1"/>
    <property type="gene ID" value="ENSPKIG00000014318.1"/>
</dbReference>
<sequence length="1791" mass="203395">MAFMGQYSFDPLMSGCKVEEIAKRWHDIPVSQKRETLYLANLHVFWSDILHPLWKIKGLTPWGELMHSLALSDNNYLNLKGIYRLEILESILMAVSLGCLSEDSTIWLIVLGTKFDMGVCSLEEAVHWLQKAGEPDIVSQIQKLGSRKDCAETLSFICRNSVYYLRARVFFGEHILQEWTLVPAHDRQESEERKNKGNTFFQKGDMSAAVEWYTKAIEFNPENHILYGNRALCFLRSKEYLKAASDGKRAVVIRPNWPKGHYRFCDALFALGEHQKALQANLRAIFLCSEDPEGIRDLEQQKCRFQIDLAMMEELRAAGKRKKMKPKRDGSRRTDSQVKVDLHDTDPPNKPEPHINSSASKNQESEESACGNSDSGEAGTDMQTDDCAETGAKKETTEKMHKKEPHIQDKTKPKNRHQGTHKKTKAEASSGDLVGQFKSVVHDAHSALSDQRCHNAEVAFSQALSLAETAPSPELDILDLDKLILIYGHATALLEIGQPEELAQAKKQFNKIKDVAGREFQCLVYYGMGKVLFKENRFSEALHEFNKALLMVKRQIVPGKLTWPKTTITVQETHTDYLKDRTEEYIEMCKFPPRPDAICRHQTCLVISKIEIYFTDPDFKGFIRLVCCQSCNVEFHISCWKKLKATSFSDKTDKEFLQLPCFTPDCAGNICQIVIFGATGLVKCEFESSVAKSTAHMKQKVKHKCTSLKKLKLKEERKLRRKQHRQAEFLAKQRSNEETSSQEDNKLEDGRQKKVPPQTWLASGDHVLHQISQNRQLFKGESPDVSVFVGSLRPWIDFHAKKEQAHPVPAWKVPETLEDTVNLVLERKNRVWARVFIQALSRAAGVSQKLAEWAAVLNSAGMEAVREFIERHAEHLEELDLAPLLAFQPLHDAIMETSGALPSLLVGAATTVTGCLRAAGDLEVMRLFIWVLEENRENFVSCHQVLNTFFEMDCLCVVNKKMESENQINSSIKSKNRNRKKKQKESKSIMVFTGSRGGTLREEDEDLFFEEDSLRLLDSNNPFIVPEHLRHQLDEFEGQYNNNRFKTILDNNIRTDPAKENLYDYFAQILEEHGPLDVHDPLLVGQLDNFPREATLLIQESGGLEGFLLGSLRFSTNGTLIGLTTDASSFLDQREEPVVDNSCPFPTYQEDSNIRGLTLNPSAKEFTPLYSEIYTYLPGEPTVFDQGINAIDFSGGTYNGDISEGFAYPDYSEMYINEPFSDVEYIAASETNQHAKKTRMRSVPVQMFSKSKDDVLVNTEPYEPFERNKGDMIKKEKYISQLQKQIMQAEEDYTKGRQLRKEHISSLEEELKEINQNIEIANKELDLFHKKLEEEVRKDQQEKKANQETLKTLKNEMKELAAARETLLKNIKEKRMEYDKQFNEILDERNQSEAEKLSMEEEVKRCKDLCARAVARSLAAEVTMLDCRRQCSLQGLYRYVSEKETVLAHLKEVASRAKSPEVSKALNAWQEVLQDAKDKIFRTEASYKEQMEQLQKGTRLSSLPPVTVPSPLPTPTLPPFASQGSAVRYPSPRLPSAATHVTLPPVRLQPANRGPRALPAVAPPQPDPFHGRGGLHPDIPASPWDGTQGVSLGQQPQGPRAGPQHPATAFEKIIDRLAIMFPHYSRPVLSKFIQEVRSANGGHLNSLTYDVVINRVAQIILDHQENTREQMSAAHGLGARELLPGCQSPSPRCESPAPGRSSTAPPQAWKSMDTYKRPGSRALNVEDPCIICHEEMSAEDLCVLECRHSFHRECIKSWLKEQMTCPTCRDHTLLPEDFPQLPDRPRRGHYS</sequence>
<name>A0A3B3SYI0_9TELE</name>
<feature type="compositionally biased region" description="Low complexity" evidence="13">
    <location>
        <begin position="1593"/>
        <end position="1605"/>
    </location>
</feature>
<keyword evidence="8 10" id="KW-0863">Zinc-finger</keyword>
<feature type="compositionally biased region" description="Basic and acidic residues" evidence="13">
    <location>
        <begin position="743"/>
        <end position="752"/>
    </location>
</feature>
<dbReference type="InterPro" id="IPR011990">
    <property type="entry name" value="TPR-like_helical_dom_sf"/>
</dbReference>
<feature type="repeat" description="TPR" evidence="11">
    <location>
        <begin position="190"/>
        <end position="223"/>
    </location>
</feature>
<feature type="domain" description="RING-type" evidence="14">
    <location>
        <begin position="1729"/>
        <end position="1769"/>
    </location>
</feature>
<dbReference type="CDD" id="cd16481">
    <property type="entry name" value="RING-H2_TTC3"/>
    <property type="match status" value="1"/>
</dbReference>
<dbReference type="PANTHER" id="PTHR17550">
    <property type="entry name" value="E3 UBIQUITIN-PROTEIN LIGASE TTC3"/>
    <property type="match status" value="1"/>
</dbReference>
<feature type="region of interest" description="Disordered" evidence="13">
    <location>
        <begin position="317"/>
        <end position="431"/>
    </location>
</feature>
<dbReference type="PROSITE" id="PS50089">
    <property type="entry name" value="ZF_RING_2"/>
    <property type="match status" value="1"/>
</dbReference>
<accession>A0A3B3SYI0</accession>
<feature type="region of interest" description="Disordered" evidence="13">
    <location>
        <begin position="1687"/>
        <end position="1710"/>
    </location>
</feature>
<dbReference type="InterPro" id="IPR056872">
    <property type="entry name" value="TTC3/DZIP3-like_helical"/>
</dbReference>
<evidence type="ECO:0000256" key="12">
    <source>
        <dbReference type="SAM" id="Coils"/>
    </source>
</evidence>
<comment type="pathway">
    <text evidence="3">Protein modification; protein ubiquitination.</text>
</comment>
<feature type="coiled-coil region" evidence="12">
    <location>
        <begin position="1272"/>
        <end position="1409"/>
    </location>
</feature>
<feature type="compositionally biased region" description="Basic residues" evidence="13">
    <location>
        <begin position="413"/>
        <end position="424"/>
    </location>
</feature>
<evidence type="ECO:0000256" key="3">
    <source>
        <dbReference type="ARBA" id="ARBA00004906"/>
    </source>
</evidence>
<evidence type="ECO:0000256" key="2">
    <source>
        <dbReference type="ARBA" id="ARBA00004496"/>
    </source>
</evidence>
<dbReference type="UniPathway" id="UPA00143"/>
<dbReference type="InterPro" id="IPR019734">
    <property type="entry name" value="TPR_rpt"/>
</dbReference>
<dbReference type="GeneTree" id="ENSGT00940000154465"/>
<evidence type="ECO:0000259" key="14">
    <source>
        <dbReference type="PROSITE" id="PS50089"/>
    </source>
</evidence>
<organism evidence="15 16">
    <name type="scientific">Paramormyrops kingsleyae</name>
    <dbReference type="NCBI Taxonomy" id="1676925"/>
    <lineage>
        <taxon>Eukaryota</taxon>
        <taxon>Metazoa</taxon>
        <taxon>Chordata</taxon>
        <taxon>Craniata</taxon>
        <taxon>Vertebrata</taxon>
        <taxon>Euteleostomi</taxon>
        <taxon>Actinopterygii</taxon>
        <taxon>Neopterygii</taxon>
        <taxon>Teleostei</taxon>
        <taxon>Osteoglossocephala</taxon>
        <taxon>Osteoglossomorpha</taxon>
        <taxon>Osteoglossiformes</taxon>
        <taxon>Mormyridae</taxon>
        <taxon>Paramormyrops</taxon>
    </lineage>
</organism>
<evidence type="ECO:0000256" key="5">
    <source>
        <dbReference type="ARBA" id="ARBA00022490"/>
    </source>
</evidence>
<evidence type="ECO:0000256" key="11">
    <source>
        <dbReference type="PROSITE-ProRule" id="PRU00339"/>
    </source>
</evidence>
<keyword evidence="9" id="KW-0862">Zinc</keyword>
<dbReference type="Pfam" id="PF24812">
    <property type="entry name" value="WHD_TTC3"/>
    <property type="match status" value="1"/>
</dbReference>
<evidence type="ECO:0000313" key="16">
    <source>
        <dbReference type="Proteomes" id="UP000261540"/>
    </source>
</evidence>
<dbReference type="Pfam" id="PF24525">
    <property type="entry name" value="TTC3"/>
    <property type="match status" value="1"/>
</dbReference>
<evidence type="ECO:0000256" key="10">
    <source>
        <dbReference type="PROSITE-ProRule" id="PRU00175"/>
    </source>
</evidence>
<reference evidence="15" key="1">
    <citation type="submission" date="2025-08" db="UniProtKB">
        <authorList>
            <consortium name="Ensembl"/>
        </authorList>
    </citation>
    <scope>IDENTIFICATION</scope>
</reference>
<evidence type="ECO:0000256" key="1">
    <source>
        <dbReference type="ARBA" id="ARBA00000900"/>
    </source>
</evidence>
<evidence type="ECO:0000256" key="9">
    <source>
        <dbReference type="ARBA" id="ARBA00022833"/>
    </source>
</evidence>
<evidence type="ECO:0000256" key="4">
    <source>
        <dbReference type="ARBA" id="ARBA00012483"/>
    </source>
</evidence>
<dbReference type="Gene3D" id="1.25.40.10">
    <property type="entry name" value="Tetratricopeptide repeat domain"/>
    <property type="match status" value="2"/>
</dbReference>